<feature type="coiled-coil region" evidence="1">
    <location>
        <begin position="168"/>
        <end position="268"/>
    </location>
</feature>
<dbReference type="InterPro" id="IPR021970">
    <property type="entry name" value="SVM_signal"/>
</dbReference>
<accession>A8QWD5</accession>
<dbReference type="EMBL" id="EF200536">
    <property type="protein sequence ID" value="ABU55738.1"/>
    <property type="molecule type" value="Genomic_DNA"/>
</dbReference>
<evidence type="ECO:0000259" key="2">
    <source>
        <dbReference type="Pfam" id="PF12113"/>
    </source>
</evidence>
<reference evidence="3" key="1">
    <citation type="journal article" date="2007" name="DNA Cell Biol.">
        <title>Sequence-variable mosaics: composites of recurrent transposition characterizing the genomes of phylogenetically diverse phytoplasmas.</title>
        <authorList>
            <person name="Jomantiene R."/>
            <person name="Zhao Y."/>
            <person name="Davis R.E."/>
        </authorList>
    </citation>
    <scope>NUCLEOTIDE SEQUENCE</scope>
    <source>
        <strain evidence="3">BB</strain>
    </source>
</reference>
<name>A8QWD5_TOBBP</name>
<protein>
    <recommendedName>
        <fullName evidence="2">Sequence-variable mosaic (SVM) signal sequence domain-containing protein</fullName>
    </recommendedName>
</protein>
<evidence type="ECO:0000313" key="3">
    <source>
        <dbReference type="EMBL" id="ABU55738.1"/>
    </source>
</evidence>
<feature type="domain" description="Sequence-variable mosaic (SVM) signal sequence" evidence="2">
    <location>
        <begin position="1"/>
        <end position="31"/>
    </location>
</feature>
<organism evidence="3">
    <name type="scientific">Tomato big bud phytoplasma</name>
    <dbReference type="NCBI Taxonomy" id="35770"/>
    <lineage>
        <taxon>Bacteria</taxon>
        <taxon>Bacillati</taxon>
        <taxon>Mycoplasmatota</taxon>
        <taxon>Mollicutes</taxon>
        <taxon>Acholeplasmatales</taxon>
        <taxon>Acholeplasmataceae</taxon>
        <taxon>Candidatus Phytoplasma</taxon>
        <taxon>16SrI (Aster yellows group)</taxon>
    </lineage>
</organism>
<dbReference type="Pfam" id="PF12113">
    <property type="entry name" value="SVM_signal"/>
    <property type="match status" value="1"/>
</dbReference>
<proteinExistence type="predicted"/>
<sequence>MFKLKNQFSRINLFFISLGLLFLVNHHPVMAIENKKICNLNMKIHNIWIQKKEDIVSHVINKNIDQIFSYLTLDYPCYNSTTNNENDLCWRIKEPPNNLLFVFFDSGIRSNEDEFYSLEDLNEMGNGAKNMYIFWLTKTLYPQIKTQKDIINKEIFYQLKIKLKNIEIEKLNIELNLFKEIKLKLEKEINNQTNIYLNTKKIILNLENDINNLEEINKKNQNINLENEKLKQQLNLNYIELQKEKEKFLNQQNNINKLQQELNQKTTTYMGIFNSLYKKYFNI</sequence>
<keyword evidence="1" id="KW-0175">Coiled coil</keyword>
<dbReference type="AlphaFoldDB" id="A8QWD5"/>
<evidence type="ECO:0000256" key="1">
    <source>
        <dbReference type="SAM" id="Coils"/>
    </source>
</evidence>